<dbReference type="GO" id="GO:0090071">
    <property type="term" value="P:negative regulation of ribosome biogenesis"/>
    <property type="evidence" value="ECO:0007669"/>
    <property type="project" value="UniProtKB-UniRule"/>
</dbReference>
<sequence>MPKLKLQDICISALEDNKAEDILALDVRNISSFADSIIIASATSNRHAKSLSEKVIENVKVNKESFIGVEGKSESGWILIDCGEVVINIMKNEIREFYDLEALWGETTLIKQSD</sequence>
<keyword evidence="2" id="KW-0963">Cytoplasm</keyword>
<dbReference type="PANTHER" id="PTHR21043:SF0">
    <property type="entry name" value="MITOCHONDRIAL ASSEMBLY OF RIBOSOMAL LARGE SUBUNIT PROTEIN 1"/>
    <property type="match status" value="1"/>
</dbReference>
<dbReference type="GO" id="GO:0005737">
    <property type="term" value="C:cytoplasm"/>
    <property type="evidence" value="ECO:0007669"/>
    <property type="project" value="UniProtKB-SubCell"/>
</dbReference>
<dbReference type="InterPro" id="IPR043519">
    <property type="entry name" value="NT_sf"/>
</dbReference>
<comment type="function">
    <text evidence="2">Functions as a ribosomal silencing factor. Interacts with ribosomal protein uL14 (rplN), blocking formation of intersubunit bridge B8. Prevents association of the 30S and 50S ribosomal subunits and the formation of functional ribosomes, thus repressing translation.</text>
</comment>
<organism evidence="3 4">
    <name type="scientific">SAR86 cluster bacterium</name>
    <dbReference type="NCBI Taxonomy" id="2030880"/>
    <lineage>
        <taxon>Bacteria</taxon>
        <taxon>Pseudomonadati</taxon>
        <taxon>Pseudomonadota</taxon>
        <taxon>Gammaproteobacteria</taxon>
        <taxon>SAR86 cluster</taxon>
    </lineage>
</organism>
<reference evidence="3 4" key="1">
    <citation type="journal article" date="2018" name="Microbiome">
        <title>Fine metagenomic profile of the Mediterranean stratified and mixed water columns revealed by assembly and recruitment.</title>
        <authorList>
            <person name="Haro-Moreno J.M."/>
            <person name="Lopez-Perez M."/>
            <person name="De La Torre J.R."/>
            <person name="Picazo A."/>
            <person name="Camacho A."/>
            <person name="Rodriguez-Valera F."/>
        </authorList>
    </citation>
    <scope>NUCLEOTIDE SEQUENCE [LARGE SCALE GENOMIC DNA]</scope>
    <source>
        <strain evidence="3">MED-G78</strain>
    </source>
</reference>
<keyword evidence="2" id="KW-0810">Translation regulation</keyword>
<dbReference type="PANTHER" id="PTHR21043">
    <property type="entry name" value="IOJAP SUPERFAMILY ORTHOLOG"/>
    <property type="match status" value="1"/>
</dbReference>
<evidence type="ECO:0000313" key="3">
    <source>
        <dbReference type="EMBL" id="RCL45353.1"/>
    </source>
</evidence>
<comment type="subcellular location">
    <subcellularLocation>
        <location evidence="2">Cytoplasm</location>
    </subcellularLocation>
</comment>
<dbReference type="NCBIfam" id="TIGR00090">
    <property type="entry name" value="rsfS_iojap_ybeB"/>
    <property type="match status" value="1"/>
</dbReference>
<evidence type="ECO:0000256" key="2">
    <source>
        <dbReference type="HAMAP-Rule" id="MF_01477"/>
    </source>
</evidence>
<dbReference type="Gene3D" id="3.30.460.10">
    <property type="entry name" value="Beta Polymerase, domain 2"/>
    <property type="match status" value="1"/>
</dbReference>
<dbReference type="Pfam" id="PF02410">
    <property type="entry name" value="RsfS"/>
    <property type="match status" value="1"/>
</dbReference>
<dbReference type="InterPro" id="IPR004394">
    <property type="entry name" value="Iojap/RsfS/C7orf30"/>
</dbReference>
<evidence type="ECO:0000313" key="4">
    <source>
        <dbReference type="Proteomes" id="UP000252915"/>
    </source>
</evidence>
<protein>
    <recommendedName>
        <fullName evidence="2">Ribosomal silencing factor RsfS</fullName>
    </recommendedName>
</protein>
<dbReference type="GO" id="GO:0017148">
    <property type="term" value="P:negative regulation of translation"/>
    <property type="evidence" value="ECO:0007669"/>
    <property type="project" value="UniProtKB-UniRule"/>
</dbReference>
<comment type="subunit">
    <text evidence="2">Interacts with ribosomal protein uL14 (rplN).</text>
</comment>
<dbReference type="GO" id="GO:0042256">
    <property type="term" value="P:cytosolic ribosome assembly"/>
    <property type="evidence" value="ECO:0007669"/>
    <property type="project" value="UniProtKB-UniRule"/>
</dbReference>
<dbReference type="HAMAP" id="MF_01477">
    <property type="entry name" value="Iojap_RsfS"/>
    <property type="match status" value="1"/>
</dbReference>
<accession>A0A368C761</accession>
<comment type="caution">
    <text evidence="3">The sequence shown here is derived from an EMBL/GenBank/DDBJ whole genome shotgun (WGS) entry which is preliminary data.</text>
</comment>
<dbReference type="Proteomes" id="UP000252915">
    <property type="component" value="Unassembled WGS sequence"/>
</dbReference>
<keyword evidence="2" id="KW-0678">Repressor</keyword>
<comment type="similarity">
    <text evidence="1 2">Belongs to the Iojap/RsfS family.</text>
</comment>
<evidence type="ECO:0000256" key="1">
    <source>
        <dbReference type="ARBA" id="ARBA00010574"/>
    </source>
</evidence>
<proteinExistence type="inferred from homology"/>
<dbReference type="AlphaFoldDB" id="A0A368C761"/>
<gene>
    <name evidence="2 3" type="primary">rsfS</name>
    <name evidence="3" type="ORF">DBW92_01130</name>
</gene>
<dbReference type="GO" id="GO:0043023">
    <property type="term" value="F:ribosomal large subunit binding"/>
    <property type="evidence" value="ECO:0007669"/>
    <property type="project" value="TreeGrafter"/>
</dbReference>
<dbReference type="EMBL" id="QOPI01000003">
    <property type="protein sequence ID" value="RCL45353.1"/>
    <property type="molecule type" value="Genomic_DNA"/>
</dbReference>
<dbReference type="SUPFAM" id="SSF81301">
    <property type="entry name" value="Nucleotidyltransferase"/>
    <property type="match status" value="1"/>
</dbReference>
<name>A0A368C761_9GAMM</name>